<name>A0A427Y7A0_9TREE</name>
<dbReference type="GO" id="GO:0046872">
    <property type="term" value="F:metal ion binding"/>
    <property type="evidence" value="ECO:0007669"/>
    <property type="project" value="UniProtKB-KW"/>
</dbReference>
<proteinExistence type="inferred from homology"/>
<evidence type="ECO:0000313" key="13">
    <source>
        <dbReference type="EMBL" id="RSH86967.1"/>
    </source>
</evidence>
<dbReference type="Pfam" id="PF02628">
    <property type="entry name" value="COX15-CtaA"/>
    <property type="match status" value="1"/>
</dbReference>
<comment type="subcellular location">
    <subcellularLocation>
        <location evidence="2">Membrane</location>
        <topology evidence="2">Multi-pass membrane protein</topology>
    </subcellularLocation>
</comment>
<sequence>MAFSPCQPVMGSVRSLLAGPSRRPAHLLANISGSSLTASIRPRLFSTAPLRSQRIPFPRHSPRQQALFFTPSFQRTHGVSTFFTPSHQFSTATGSGARAGAAETIPPFPTGDASPPVVIPRSLPYWLFGCSALVFGIIVIGGLTRLTESGLSIVEWQPITGILPPLTKEDWDAEWEKYKVSPEGILTNSKIEMEEFKKIFFMEWAHRIAGRALGVLFVVPTIYYMSRYRLPRPLPTKLLVLGLGIGLQGVLGWYMVKSGLDEQIVTDKAVPRVSQYRLAAHLTAALALYIGMVQTAIGIRGDLRTANALKSGSAASRLASERFREILANGAVKRFKITSHIALSMVLLTAISGAFVAGLDAGLVYNEFPTMGGRLMPPADELLDKRYAKRADQTDVWWRNIFENPVTAQFDHRLFATATFTVLVSLPFLARARSLRNVLPRATRNWANLTAAAAVTQVTLGITTLLYLVPIPLAAMHQAGSVVLLTCLMGLAGSLRRPGKAVEALRRGLVGINTKRR</sequence>
<dbReference type="GO" id="GO:0005743">
    <property type="term" value="C:mitochondrial inner membrane"/>
    <property type="evidence" value="ECO:0007669"/>
    <property type="project" value="TreeGrafter"/>
</dbReference>
<reference evidence="13 14" key="1">
    <citation type="submission" date="2018-11" db="EMBL/GenBank/DDBJ databases">
        <title>Genome sequence of Saitozyma podzolica DSM 27192.</title>
        <authorList>
            <person name="Aliyu H."/>
            <person name="Gorte O."/>
            <person name="Ochsenreither K."/>
        </authorList>
    </citation>
    <scope>NUCLEOTIDE SEQUENCE [LARGE SCALE GENOMIC DNA]</scope>
    <source>
        <strain evidence="13 14">DSM 27192</strain>
    </source>
</reference>
<evidence type="ECO:0000313" key="14">
    <source>
        <dbReference type="Proteomes" id="UP000279259"/>
    </source>
</evidence>
<dbReference type="PANTHER" id="PTHR23289:SF2">
    <property type="entry name" value="CYTOCHROME C OXIDASE ASSEMBLY PROTEIN COX15 HOMOLOG"/>
    <property type="match status" value="1"/>
</dbReference>
<evidence type="ECO:0000256" key="9">
    <source>
        <dbReference type="ARBA" id="ARBA00023136"/>
    </source>
</evidence>
<feature type="transmembrane region" description="Helical" evidence="12">
    <location>
        <begin position="238"/>
        <end position="256"/>
    </location>
</feature>
<dbReference type="GO" id="GO:0016653">
    <property type="term" value="F:oxidoreductase activity, acting on NAD(P)H, heme protein as acceptor"/>
    <property type="evidence" value="ECO:0007669"/>
    <property type="project" value="TreeGrafter"/>
</dbReference>
<feature type="transmembrane region" description="Helical" evidence="12">
    <location>
        <begin position="208"/>
        <end position="226"/>
    </location>
</feature>
<dbReference type="OrthoDB" id="1726137at2759"/>
<evidence type="ECO:0000256" key="8">
    <source>
        <dbReference type="ARBA" id="ARBA00023133"/>
    </source>
</evidence>
<evidence type="ECO:0000256" key="5">
    <source>
        <dbReference type="ARBA" id="ARBA00022989"/>
    </source>
</evidence>
<dbReference type="PANTHER" id="PTHR23289">
    <property type="entry name" value="CYTOCHROME C OXIDASE ASSEMBLY PROTEIN COX15"/>
    <property type="match status" value="1"/>
</dbReference>
<dbReference type="GO" id="GO:0120547">
    <property type="term" value="F:heme A synthase activity"/>
    <property type="evidence" value="ECO:0007669"/>
    <property type="project" value="UniProtKB-EC"/>
</dbReference>
<evidence type="ECO:0000256" key="6">
    <source>
        <dbReference type="ARBA" id="ARBA00023002"/>
    </source>
</evidence>
<feature type="transmembrane region" description="Helical" evidence="12">
    <location>
        <begin position="341"/>
        <end position="365"/>
    </location>
</feature>
<dbReference type="HAMAP" id="MF_01665">
    <property type="entry name" value="HemeA_synth_type2"/>
    <property type="match status" value="1"/>
</dbReference>
<feature type="transmembrane region" description="Helical" evidence="12">
    <location>
        <begin position="446"/>
        <end position="469"/>
    </location>
</feature>
<organism evidence="13 14">
    <name type="scientific">Saitozyma podzolica</name>
    <dbReference type="NCBI Taxonomy" id="1890683"/>
    <lineage>
        <taxon>Eukaryota</taxon>
        <taxon>Fungi</taxon>
        <taxon>Dikarya</taxon>
        <taxon>Basidiomycota</taxon>
        <taxon>Agaricomycotina</taxon>
        <taxon>Tremellomycetes</taxon>
        <taxon>Tremellales</taxon>
        <taxon>Trimorphomycetaceae</taxon>
        <taxon>Saitozyma</taxon>
    </lineage>
</organism>
<evidence type="ECO:0000256" key="2">
    <source>
        <dbReference type="ARBA" id="ARBA00004141"/>
    </source>
</evidence>
<evidence type="ECO:0000256" key="1">
    <source>
        <dbReference type="ARBA" id="ARBA00001970"/>
    </source>
</evidence>
<dbReference type="STRING" id="1890683.A0A427Y7A0"/>
<gene>
    <name evidence="13" type="primary">COX15</name>
    <name evidence="13" type="ORF">EHS25_003455</name>
</gene>
<keyword evidence="3 12" id="KW-0812">Transmembrane</keyword>
<feature type="transmembrane region" description="Helical" evidence="12">
    <location>
        <begin position="414"/>
        <end position="434"/>
    </location>
</feature>
<evidence type="ECO:0000256" key="3">
    <source>
        <dbReference type="ARBA" id="ARBA00022692"/>
    </source>
</evidence>
<dbReference type="InterPro" id="IPR023754">
    <property type="entry name" value="HemeA_Synthase_type2"/>
</dbReference>
<dbReference type="AlphaFoldDB" id="A0A427Y7A0"/>
<protein>
    <submittedName>
        <fullName evidence="13">Cytochrome c oxidase assembly protein cox15</fullName>
    </submittedName>
</protein>
<evidence type="ECO:0000256" key="10">
    <source>
        <dbReference type="ARBA" id="ARBA00044501"/>
    </source>
</evidence>
<comment type="catalytic activity">
    <reaction evidence="11">
        <text>Fe(II)-heme o + 2 A + H2O = Fe(II)-heme a + 2 AH2</text>
        <dbReference type="Rhea" id="RHEA:63388"/>
        <dbReference type="ChEBI" id="CHEBI:13193"/>
        <dbReference type="ChEBI" id="CHEBI:15377"/>
        <dbReference type="ChEBI" id="CHEBI:17499"/>
        <dbReference type="ChEBI" id="CHEBI:60530"/>
        <dbReference type="ChEBI" id="CHEBI:61715"/>
        <dbReference type="EC" id="1.17.99.9"/>
    </reaction>
    <physiologicalReaction direction="left-to-right" evidence="11">
        <dbReference type="Rhea" id="RHEA:63389"/>
    </physiologicalReaction>
</comment>
<evidence type="ECO:0000256" key="11">
    <source>
        <dbReference type="ARBA" id="ARBA00048044"/>
    </source>
</evidence>
<evidence type="ECO:0000256" key="7">
    <source>
        <dbReference type="ARBA" id="ARBA00023004"/>
    </source>
</evidence>
<keyword evidence="4" id="KW-0479">Metal-binding</keyword>
<dbReference type="Proteomes" id="UP000279259">
    <property type="component" value="Unassembled WGS sequence"/>
</dbReference>
<accession>A0A427Y7A0</accession>
<keyword evidence="7" id="KW-0408">Iron</keyword>
<feature type="transmembrane region" description="Helical" evidence="12">
    <location>
        <begin position="123"/>
        <end position="143"/>
    </location>
</feature>
<dbReference type="GO" id="GO:0006784">
    <property type="term" value="P:heme A biosynthetic process"/>
    <property type="evidence" value="ECO:0007669"/>
    <property type="project" value="InterPro"/>
</dbReference>
<evidence type="ECO:0000256" key="12">
    <source>
        <dbReference type="SAM" id="Phobius"/>
    </source>
</evidence>
<evidence type="ECO:0000256" key="4">
    <source>
        <dbReference type="ARBA" id="ARBA00022723"/>
    </source>
</evidence>
<keyword evidence="9 12" id="KW-0472">Membrane</keyword>
<comment type="pathway">
    <text evidence="10">Porphyrin-containing compound metabolism; heme A biosynthesis; heme A from heme O: step 1/1.</text>
</comment>
<comment type="cofactor">
    <cofactor evidence="1">
        <name>heme b</name>
        <dbReference type="ChEBI" id="CHEBI:60344"/>
    </cofactor>
</comment>
<keyword evidence="6" id="KW-0560">Oxidoreductase</keyword>
<keyword evidence="5 12" id="KW-1133">Transmembrane helix</keyword>
<dbReference type="InterPro" id="IPR003780">
    <property type="entry name" value="COX15/CtaA_fam"/>
</dbReference>
<feature type="transmembrane region" description="Helical" evidence="12">
    <location>
        <begin position="475"/>
        <end position="495"/>
    </location>
</feature>
<keyword evidence="14" id="KW-1185">Reference proteome</keyword>
<keyword evidence="8" id="KW-0350">Heme biosynthesis</keyword>
<comment type="caution">
    <text evidence="13">The sequence shown here is derived from an EMBL/GenBank/DDBJ whole genome shotgun (WGS) entry which is preliminary data.</text>
</comment>
<dbReference type="EMBL" id="RSCD01000018">
    <property type="protein sequence ID" value="RSH86967.1"/>
    <property type="molecule type" value="Genomic_DNA"/>
</dbReference>
<feature type="transmembrane region" description="Helical" evidence="12">
    <location>
        <begin position="276"/>
        <end position="299"/>
    </location>
</feature>